<dbReference type="Proteomes" id="UP000628736">
    <property type="component" value="Unassembled WGS sequence"/>
</dbReference>
<comment type="catalytic activity">
    <reaction evidence="7">
        <text>L-aspartate + ATP = 4-phospho-L-aspartate + ADP</text>
        <dbReference type="Rhea" id="RHEA:23776"/>
        <dbReference type="ChEBI" id="CHEBI:29991"/>
        <dbReference type="ChEBI" id="CHEBI:30616"/>
        <dbReference type="ChEBI" id="CHEBI:57535"/>
        <dbReference type="ChEBI" id="CHEBI:456216"/>
        <dbReference type="EC" id="2.7.2.4"/>
    </reaction>
</comment>
<dbReference type="GO" id="GO:0009089">
    <property type="term" value="P:lysine biosynthetic process via diaminopimelate"/>
    <property type="evidence" value="ECO:0007669"/>
    <property type="project" value="TreeGrafter"/>
</dbReference>
<dbReference type="AlphaFoldDB" id="A0A8J6IZF5"/>
<dbReference type="InterPro" id="IPR001048">
    <property type="entry name" value="Asp/Glu/Uridylate_kinase"/>
</dbReference>
<dbReference type="GO" id="GO:0009090">
    <property type="term" value="P:homoserine biosynthetic process"/>
    <property type="evidence" value="ECO:0007669"/>
    <property type="project" value="TreeGrafter"/>
</dbReference>
<evidence type="ECO:0000256" key="2">
    <source>
        <dbReference type="ARBA" id="ARBA00013059"/>
    </source>
</evidence>
<dbReference type="RefSeq" id="WP_186852006.1">
    <property type="nucleotide sequence ID" value="NZ_JACOPO010000001.1"/>
</dbReference>
<keyword evidence="4" id="KW-0547">Nucleotide-binding</keyword>
<dbReference type="Pfam" id="PF00696">
    <property type="entry name" value="AA_kinase"/>
    <property type="match status" value="1"/>
</dbReference>
<evidence type="ECO:0000256" key="6">
    <source>
        <dbReference type="ARBA" id="ARBA00022840"/>
    </source>
</evidence>
<evidence type="ECO:0000313" key="9">
    <source>
        <dbReference type="EMBL" id="MBC5721606.1"/>
    </source>
</evidence>
<proteinExistence type="inferred from homology"/>
<dbReference type="EC" id="2.7.2.4" evidence="2"/>
<dbReference type="PROSITE" id="PS00324">
    <property type="entry name" value="ASPARTOKINASE"/>
    <property type="match status" value="1"/>
</dbReference>
<feature type="domain" description="Aspartate/glutamate/uridylate kinase" evidence="8">
    <location>
        <begin position="4"/>
        <end position="233"/>
    </location>
</feature>
<dbReference type="PANTHER" id="PTHR21499:SF3">
    <property type="entry name" value="ASPARTOKINASE"/>
    <property type="match status" value="1"/>
</dbReference>
<dbReference type="SUPFAM" id="SSF53633">
    <property type="entry name" value="Carbamate kinase-like"/>
    <property type="match status" value="1"/>
</dbReference>
<evidence type="ECO:0000256" key="3">
    <source>
        <dbReference type="ARBA" id="ARBA00022679"/>
    </source>
</evidence>
<evidence type="ECO:0000256" key="5">
    <source>
        <dbReference type="ARBA" id="ARBA00022777"/>
    </source>
</evidence>
<keyword evidence="3" id="KW-0808">Transferase</keyword>
<keyword evidence="5" id="KW-0418">Kinase</keyword>
<evidence type="ECO:0000259" key="8">
    <source>
        <dbReference type="Pfam" id="PF00696"/>
    </source>
</evidence>
<comment type="similarity">
    <text evidence="1">Belongs to the aspartokinase family.</text>
</comment>
<comment type="caution">
    <text evidence="9">The sequence shown here is derived from an EMBL/GenBank/DDBJ whole genome shotgun (WGS) entry which is preliminary data.</text>
</comment>
<evidence type="ECO:0000313" key="10">
    <source>
        <dbReference type="Proteomes" id="UP000628736"/>
    </source>
</evidence>
<dbReference type="Gene3D" id="3.40.1160.10">
    <property type="entry name" value="Acetylglutamate kinase-like"/>
    <property type="match status" value="1"/>
</dbReference>
<dbReference type="GO" id="GO:0005524">
    <property type="term" value="F:ATP binding"/>
    <property type="evidence" value="ECO:0007669"/>
    <property type="project" value="UniProtKB-KW"/>
</dbReference>
<dbReference type="InterPro" id="IPR036393">
    <property type="entry name" value="AceGlu_kinase-like_sf"/>
</dbReference>
<gene>
    <name evidence="9" type="ORF">H8S11_02050</name>
</gene>
<evidence type="ECO:0000256" key="7">
    <source>
        <dbReference type="ARBA" id="ARBA00047872"/>
    </source>
</evidence>
<reference evidence="9" key="1">
    <citation type="submission" date="2020-08" db="EMBL/GenBank/DDBJ databases">
        <title>Genome public.</title>
        <authorList>
            <person name="Liu C."/>
            <person name="Sun Q."/>
        </authorList>
    </citation>
    <scope>NUCLEOTIDE SEQUENCE</scope>
    <source>
        <strain evidence="9">NSJ-23</strain>
    </source>
</reference>
<dbReference type="EMBL" id="JACOPO010000001">
    <property type="protein sequence ID" value="MBC5721606.1"/>
    <property type="molecule type" value="Genomic_DNA"/>
</dbReference>
<protein>
    <recommendedName>
        <fullName evidence="2">aspartate kinase</fullName>
        <ecNumber evidence="2">2.7.2.4</ecNumber>
    </recommendedName>
</protein>
<organism evidence="9 10">
    <name type="scientific">Flintibacter hominis</name>
    <dbReference type="NCBI Taxonomy" id="2763048"/>
    <lineage>
        <taxon>Bacteria</taxon>
        <taxon>Bacillati</taxon>
        <taxon>Bacillota</taxon>
        <taxon>Clostridia</taxon>
        <taxon>Eubacteriales</taxon>
        <taxon>Flintibacter</taxon>
    </lineage>
</organism>
<keyword evidence="10" id="KW-1185">Reference proteome</keyword>
<dbReference type="GO" id="GO:0005829">
    <property type="term" value="C:cytosol"/>
    <property type="evidence" value="ECO:0007669"/>
    <property type="project" value="TreeGrafter"/>
</dbReference>
<evidence type="ECO:0000256" key="1">
    <source>
        <dbReference type="ARBA" id="ARBA00010122"/>
    </source>
</evidence>
<dbReference type="InterPro" id="IPR018042">
    <property type="entry name" value="Aspartate_kinase_CS"/>
</dbReference>
<keyword evidence="6" id="KW-0067">ATP-binding</keyword>
<evidence type="ECO:0000256" key="4">
    <source>
        <dbReference type="ARBA" id="ARBA00022741"/>
    </source>
</evidence>
<dbReference type="PANTHER" id="PTHR21499">
    <property type="entry name" value="ASPARTATE KINASE"/>
    <property type="match status" value="1"/>
</dbReference>
<sequence length="322" mass="34832">MKPIVVLKFGGTSVAAEAGRRAAARHIGELRRQGCDTVVVVSAMGRRGDPYATDTLLDLMDRQRAPVHTQDMLASCGETISACIFAQTLEELEIPAWPMNAFTANIWSGSEYGSAEISGMDTRKVMDILQKGRVPVITGFQGVSPGNEITTLGRGGSDTSAVAIGGFLKAREVQIYTDVPGVAVTDPRIINDVRYLPEISYEDCLLLAECGSKVVHPRAVRVAKEKRITLWVKSTFNNQAGTRIGPVQKPITGLIGIAGADRGDGERIISYLSRGVEVSCIIPEHCTFISEKETADGGRLVQFSTDEARAQDVIRAIYQNYT</sequence>
<name>A0A8J6IZF5_9FIRM</name>
<accession>A0A8J6IZF5</accession>
<dbReference type="GO" id="GO:0004072">
    <property type="term" value="F:aspartate kinase activity"/>
    <property type="evidence" value="ECO:0007669"/>
    <property type="project" value="UniProtKB-EC"/>
</dbReference>